<organism evidence="8 9">
    <name type="scientific">Aegilops tauschii subsp. strangulata</name>
    <name type="common">Goatgrass</name>
    <dbReference type="NCBI Taxonomy" id="200361"/>
    <lineage>
        <taxon>Eukaryota</taxon>
        <taxon>Viridiplantae</taxon>
        <taxon>Streptophyta</taxon>
        <taxon>Embryophyta</taxon>
        <taxon>Tracheophyta</taxon>
        <taxon>Spermatophyta</taxon>
        <taxon>Magnoliopsida</taxon>
        <taxon>Liliopsida</taxon>
        <taxon>Poales</taxon>
        <taxon>Poaceae</taxon>
        <taxon>BOP clade</taxon>
        <taxon>Pooideae</taxon>
        <taxon>Triticodae</taxon>
        <taxon>Triticeae</taxon>
        <taxon>Triticinae</taxon>
        <taxon>Aegilops</taxon>
    </lineage>
</organism>
<evidence type="ECO:0000256" key="2">
    <source>
        <dbReference type="ARBA" id="ARBA00022475"/>
    </source>
</evidence>
<dbReference type="PANTHER" id="PTHR48010">
    <property type="entry name" value="OS05G0588300 PROTEIN"/>
    <property type="match status" value="1"/>
</dbReference>
<dbReference type="EnsemblPlants" id="AET1Gv20118600.3">
    <property type="protein sequence ID" value="AET1Gv20118600.3"/>
    <property type="gene ID" value="AET1Gv20118600"/>
</dbReference>
<keyword evidence="4" id="KW-0732">Signal</keyword>
<evidence type="ECO:0000256" key="1">
    <source>
        <dbReference type="ARBA" id="ARBA00004236"/>
    </source>
</evidence>
<dbReference type="PRINTS" id="PR00019">
    <property type="entry name" value="LEURICHRPT"/>
</dbReference>
<dbReference type="AlphaFoldDB" id="A0A452XQW4"/>
<accession>A0A452XQW4</accession>
<keyword evidence="3" id="KW-0433">Leucine-rich repeat</keyword>
<dbReference type="PANTHER" id="PTHR48010:SF5">
    <property type="entry name" value="PROTEIN TOO MANY MOUTHS"/>
    <property type="match status" value="1"/>
</dbReference>
<keyword evidence="5" id="KW-0677">Repeat</keyword>
<reference evidence="9" key="2">
    <citation type="journal article" date="2017" name="Nat. Plants">
        <title>The Aegilops tauschii genome reveals multiple impacts of transposons.</title>
        <authorList>
            <person name="Zhao G."/>
            <person name="Zou C."/>
            <person name="Li K."/>
            <person name="Wang K."/>
            <person name="Li T."/>
            <person name="Gao L."/>
            <person name="Zhang X."/>
            <person name="Wang H."/>
            <person name="Yang Z."/>
            <person name="Liu X."/>
            <person name="Jiang W."/>
            <person name="Mao L."/>
            <person name="Kong X."/>
            <person name="Jiao Y."/>
            <person name="Jia J."/>
        </authorList>
    </citation>
    <scope>NUCLEOTIDE SEQUENCE [LARGE SCALE GENOMIC DNA]</scope>
    <source>
        <strain evidence="9">cv. AL8/78</strain>
    </source>
</reference>
<reference evidence="9" key="1">
    <citation type="journal article" date="2014" name="Science">
        <title>Ancient hybridizations among the ancestral genomes of bread wheat.</title>
        <authorList>
            <consortium name="International Wheat Genome Sequencing Consortium,"/>
            <person name="Marcussen T."/>
            <person name="Sandve S.R."/>
            <person name="Heier L."/>
            <person name="Spannagl M."/>
            <person name="Pfeifer M."/>
            <person name="Jakobsen K.S."/>
            <person name="Wulff B.B."/>
            <person name="Steuernagel B."/>
            <person name="Mayer K.F."/>
            <person name="Olsen O.A."/>
        </authorList>
    </citation>
    <scope>NUCLEOTIDE SEQUENCE [LARGE SCALE GENOMIC DNA]</scope>
    <source>
        <strain evidence="9">cv. AL8/78</strain>
    </source>
</reference>
<keyword evidence="6 7" id="KW-0472">Membrane</keyword>
<evidence type="ECO:0000256" key="5">
    <source>
        <dbReference type="ARBA" id="ARBA00022737"/>
    </source>
</evidence>
<dbReference type="FunFam" id="3.80.10.10:FF:000299">
    <property type="entry name" value="Piriformospora indica-insensitive protein 2"/>
    <property type="match status" value="1"/>
</dbReference>
<dbReference type="Pfam" id="PF00560">
    <property type="entry name" value="LRR_1"/>
    <property type="match status" value="5"/>
</dbReference>
<keyword evidence="7" id="KW-0812">Transmembrane</keyword>
<keyword evidence="2" id="KW-1003">Cell membrane</keyword>
<dbReference type="InterPro" id="IPR050994">
    <property type="entry name" value="At_inactive_RLKs"/>
</dbReference>
<evidence type="ECO:0000256" key="4">
    <source>
        <dbReference type="ARBA" id="ARBA00022729"/>
    </source>
</evidence>
<evidence type="ECO:0000313" key="9">
    <source>
        <dbReference type="Proteomes" id="UP000015105"/>
    </source>
</evidence>
<dbReference type="SUPFAM" id="SSF52058">
    <property type="entry name" value="L domain-like"/>
    <property type="match status" value="1"/>
</dbReference>
<reference evidence="8" key="4">
    <citation type="submission" date="2019-03" db="UniProtKB">
        <authorList>
            <consortium name="EnsemblPlants"/>
        </authorList>
    </citation>
    <scope>IDENTIFICATION</scope>
</reference>
<evidence type="ECO:0000256" key="3">
    <source>
        <dbReference type="ARBA" id="ARBA00022614"/>
    </source>
</evidence>
<protein>
    <recommendedName>
        <fullName evidence="10">Leucine-rich repeat-containing N-terminal plant-type domain-containing protein</fullName>
    </recommendedName>
</protein>
<evidence type="ECO:0000256" key="7">
    <source>
        <dbReference type="SAM" id="Phobius"/>
    </source>
</evidence>
<comment type="subcellular location">
    <subcellularLocation>
        <location evidence="1">Cell membrane</location>
    </subcellularLocation>
</comment>
<evidence type="ECO:0000256" key="6">
    <source>
        <dbReference type="ARBA" id="ARBA00023136"/>
    </source>
</evidence>
<dbReference type="GO" id="GO:0005886">
    <property type="term" value="C:plasma membrane"/>
    <property type="evidence" value="ECO:0007669"/>
    <property type="project" value="UniProtKB-SubCell"/>
</dbReference>
<reference evidence="8" key="3">
    <citation type="journal article" date="2017" name="Nature">
        <title>Genome sequence of the progenitor of the wheat D genome Aegilops tauschii.</title>
        <authorList>
            <person name="Luo M.C."/>
            <person name="Gu Y.Q."/>
            <person name="Puiu D."/>
            <person name="Wang H."/>
            <person name="Twardziok S.O."/>
            <person name="Deal K.R."/>
            <person name="Huo N."/>
            <person name="Zhu T."/>
            <person name="Wang L."/>
            <person name="Wang Y."/>
            <person name="McGuire P.E."/>
            <person name="Liu S."/>
            <person name="Long H."/>
            <person name="Ramasamy R.K."/>
            <person name="Rodriguez J.C."/>
            <person name="Van S.L."/>
            <person name="Yuan L."/>
            <person name="Wang Z."/>
            <person name="Xia Z."/>
            <person name="Xiao L."/>
            <person name="Anderson O.D."/>
            <person name="Ouyang S."/>
            <person name="Liang Y."/>
            <person name="Zimin A.V."/>
            <person name="Pertea G."/>
            <person name="Qi P."/>
            <person name="Bennetzen J.L."/>
            <person name="Dai X."/>
            <person name="Dawson M.W."/>
            <person name="Muller H.G."/>
            <person name="Kugler K."/>
            <person name="Rivarola-Duarte L."/>
            <person name="Spannagl M."/>
            <person name="Mayer K.F.X."/>
            <person name="Lu F.H."/>
            <person name="Bevan M.W."/>
            <person name="Leroy P."/>
            <person name="Li P."/>
            <person name="You F.M."/>
            <person name="Sun Q."/>
            <person name="Liu Z."/>
            <person name="Lyons E."/>
            <person name="Wicker T."/>
            <person name="Salzberg S.L."/>
            <person name="Devos K.M."/>
            <person name="Dvorak J."/>
        </authorList>
    </citation>
    <scope>NUCLEOTIDE SEQUENCE [LARGE SCALE GENOMIC DNA]</scope>
    <source>
        <strain evidence="8">cv. AL8/78</strain>
    </source>
</reference>
<proteinExistence type="predicted"/>
<dbReference type="Gramene" id="AET1Gv20118600.3">
    <property type="protein sequence ID" value="AET1Gv20118600.3"/>
    <property type="gene ID" value="AET1Gv20118600"/>
</dbReference>
<dbReference type="InterPro" id="IPR001611">
    <property type="entry name" value="Leu-rich_rpt"/>
</dbReference>
<dbReference type="InterPro" id="IPR032675">
    <property type="entry name" value="LRR_dom_sf"/>
</dbReference>
<keyword evidence="9" id="KW-1185">Reference proteome</keyword>
<evidence type="ECO:0000313" key="8">
    <source>
        <dbReference type="EnsemblPlants" id="AET1Gv20118600.3"/>
    </source>
</evidence>
<dbReference type="STRING" id="200361.A0A452XQW4"/>
<name>A0A452XQW4_AEGTS</name>
<dbReference type="Gene3D" id="3.80.10.10">
    <property type="entry name" value="Ribonuclease Inhibitor"/>
    <property type="match status" value="2"/>
</dbReference>
<reference evidence="8" key="5">
    <citation type="journal article" date="2021" name="G3 (Bethesda)">
        <title>Aegilops tauschii genome assembly Aet v5.0 features greater sequence contiguity and improved annotation.</title>
        <authorList>
            <person name="Wang L."/>
            <person name="Zhu T."/>
            <person name="Rodriguez J.C."/>
            <person name="Deal K.R."/>
            <person name="Dubcovsky J."/>
            <person name="McGuire P.E."/>
            <person name="Lux T."/>
            <person name="Spannagl M."/>
            <person name="Mayer K.F.X."/>
            <person name="Baldrich P."/>
            <person name="Meyers B.C."/>
            <person name="Huo N."/>
            <person name="Gu Y.Q."/>
            <person name="Zhou H."/>
            <person name="Devos K.M."/>
            <person name="Bennetzen J.L."/>
            <person name="Unver T."/>
            <person name="Budak H."/>
            <person name="Gulick P.J."/>
            <person name="Galiba G."/>
            <person name="Kalapos B."/>
            <person name="Nelson D.R."/>
            <person name="Li P."/>
            <person name="You F.M."/>
            <person name="Luo M.C."/>
            <person name="Dvorak J."/>
        </authorList>
    </citation>
    <scope>NUCLEOTIDE SEQUENCE [LARGE SCALE GENOMIC DNA]</scope>
    <source>
        <strain evidence="8">cv. AL8/78</strain>
    </source>
</reference>
<sequence>RLVTTSFRAESLQALGLLPSSHTWICLSTILMDIPTFIDLPNLVYLSFSRNALSGPIPPSIGTLTKLVVLDLSFNGLNGSIPTSIDVPNLVYLNFSRNALSGPIPSSIGALTKIMVLDLSFNGLNGSIPTSLGQIPQELGYLTDLYELDLSRNNLSGAIPMTLSNLHRLYRLNLSHNSLGGRVWYTSIPEYLPIVSLDHNMNLCGESQYGLMPCESPSLDLGRQQRSSKHSNMIPLLVFASCCFICVAIPIIVVVCWKVKPLNTNSRKCKSRDI</sequence>
<evidence type="ECO:0008006" key="10">
    <source>
        <dbReference type="Google" id="ProtNLM"/>
    </source>
</evidence>
<feature type="transmembrane region" description="Helical" evidence="7">
    <location>
        <begin position="233"/>
        <end position="257"/>
    </location>
</feature>
<keyword evidence="7" id="KW-1133">Transmembrane helix</keyword>
<dbReference type="Proteomes" id="UP000015105">
    <property type="component" value="Chromosome 1D"/>
</dbReference>